<evidence type="ECO:0000259" key="2">
    <source>
        <dbReference type="Pfam" id="PF24623"/>
    </source>
</evidence>
<protein>
    <recommendedName>
        <fullName evidence="2">DNA-binding phage zinc finger domain-containing protein</fullName>
    </recommendedName>
</protein>
<comment type="caution">
    <text evidence="3">The sequence shown here is derived from an EMBL/GenBank/DDBJ whole genome shotgun (WGS) entry which is preliminary data.</text>
</comment>
<keyword evidence="4" id="KW-1185">Reference proteome</keyword>
<evidence type="ECO:0000256" key="1">
    <source>
        <dbReference type="SAM" id="MobiDB-lite"/>
    </source>
</evidence>
<feature type="domain" description="DNA-binding phage zinc finger" evidence="2">
    <location>
        <begin position="292"/>
        <end position="343"/>
    </location>
</feature>
<evidence type="ECO:0000313" key="4">
    <source>
        <dbReference type="Proteomes" id="UP001589532"/>
    </source>
</evidence>
<dbReference type="Proteomes" id="UP001589532">
    <property type="component" value="Unassembled WGS sequence"/>
</dbReference>
<dbReference type="InterPro" id="IPR056911">
    <property type="entry name" value="Phage_Znf_bind_put"/>
</dbReference>
<dbReference type="EMBL" id="JBHMBW010000104">
    <property type="protein sequence ID" value="MFB9631305.1"/>
    <property type="molecule type" value="Genomic_DNA"/>
</dbReference>
<accession>A0ABV5SHZ1</accession>
<feature type="region of interest" description="Disordered" evidence="1">
    <location>
        <begin position="330"/>
        <end position="352"/>
    </location>
</feature>
<sequence>MPPTTSEALRDAYRRAAAAVGVPTDTLDTALWEQDLDVVPHLVGDERQWRLALGGTEEARVLDSEELLSELGFALLAHPQTSLALRPAEQDEVAAFMLFGAEGLNGLDERRRLQEELVGREVAEALTIAIGASADASPAADGRFRLDEIAVELDAIALRLRELSVAAERPTVPVELRKLCDQLDSYATGVNGLAESLAETDAIISENRPLRPAFSPGRPWGLRALETPLDSSGKRNPTVLSNWQICSLARPAGWGEPEEPGIPYLTGIAGLPGLERWESARATDRRAAERALAIQQEAARQPCTSCSAEPGKPCTTRTGRVAEMFHRPRLTAATAAVDQADDDTPAEHRADP</sequence>
<dbReference type="Pfam" id="PF24623">
    <property type="entry name" value="Phage_zn_bind_8"/>
    <property type="match status" value="1"/>
</dbReference>
<evidence type="ECO:0000313" key="3">
    <source>
        <dbReference type="EMBL" id="MFB9631305.1"/>
    </source>
</evidence>
<proteinExistence type="predicted"/>
<gene>
    <name evidence="3" type="ORF">ACFFSA_50310</name>
</gene>
<dbReference type="RefSeq" id="WP_344999865.1">
    <property type="nucleotide sequence ID" value="NZ_BAAAXV010000009.1"/>
</dbReference>
<organism evidence="3 4">
    <name type="scientific">Nonomuraea helvata</name>
    <dbReference type="NCBI Taxonomy" id="37484"/>
    <lineage>
        <taxon>Bacteria</taxon>
        <taxon>Bacillati</taxon>
        <taxon>Actinomycetota</taxon>
        <taxon>Actinomycetes</taxon>
        <taxon>Streptosporangiales</taxon>
        <taxon>Streptosporangiaceae</taxon>
        <taxon>Nonomuraea</taxon>
    </lineage>
</organism>
<reference evidence="3 4" key="1">
    <citation type="submission" date="2024-09" db="EMBL/GenBank/DDBJ databases">
        <authorList>
            <person name="Sun Q."/>
            <person name="Mori K."/>
        </authorList>
    </citation>
    <scope>NUCLEOTIDE SEQUENCE [LARGE SCALE GENOMIC DNA]</scope>
    <source>
        <strain evidence="3 4">JCM 3143</strain>
    </source>
</reference>
<name>A0ABV5SHZ1_9ACTN</name>